<dbReference type="EMBL" id="CP097463">
    <property type="protein sequence ID" value="WAX56228.1"/>
    <property type="molecule type" value="Genomic_DNA"/>
</dbReference>
<dbReference type="Proteomes" id="UP001164693">
    <property type="component" value="Chromosome"/>
</dbReference>
<protein>
    <submittedName>
        <fullName evidence="9">MFS transporter</fullName>
    </submittedName>
</protein>
<comment type="subcellular location">
    <subcellularLocation>
        <location evidence="1">Cell membrane</location>
        <topology evidence="1">Multi-pass membrane protein</topology>
    </subcellularLocation>
</comment>
<evidence type="ECO:0000256" key="2">
    <source>
        <dbReference type="ARBA" id="ARBA00022448"/>
    </source>
</evidence>
<keyword evidence="6 8" id="KW-0472">Membrane</keyword>
<keyword evidence="5 8" id="KW-1133">Transmembrane helix</keyword>
<organism evidence="9 10">
    <name type="scientific">Jatrophihabitans cynanchi</name>
    <dbReference type="NCBI Taxonomy" id="2944128"/>
    <lineage>
        <taxon>Bacteria</taxon>
        <taxon>Bacillati</taxon>
        <taxon>Actinomycetota</taxon>
        <taxon>Actinomycetes</taxon>
        <taxon>Jatrophihabitantales</taxon>
        <taxon>Jatrophihabitantaceae</taxon>
        <taxon>Jatrophihabitans</taxon>
    </lineage>
</organism>
<dbReference type="SUPFAM" id="SSF103473">
    <property type="entry name" value="MFS general substrate transporter"/>
    <property type="match status" value="1"/>
</dbReference>
<keyword evidence="10" id="KW-1185">Reference proteome</keyword>
<evidence type="ECO:0000256" key="4">
    <source>
        <dbReference type="ARBA" id="ARBA00022692"/>
    </source>
</evidence>
<feature type="transmembrane region" description="Helical" evidence="8">
    <location>
        <begin position="372"/>
        <end position="390"/>
    </location>
</feature>
<evidence type="ECO:0000256" key="5">
    <source>
        <dbReference type="ARBA" id="ARBA00022989"/>
    </source>
</evidence>
<evidence type="ECO:0000256" key="3">
    <source>
        <dbReference type="ARBA" id="ARBA00022475"/>
    </source>
</evidence>
<proteinExistence type="predicted"/>
<dbReference type="Pfam" id="PF05977">
    <property type="entry name" value="MFS_3"/>
    <property type="match status" value="1"/>
</dbReference>
<dbReference type="PANTHER" id="PTHR23513:SF6">
    <property type="entry name" value="MAJOR FACILITATOR SUPERFAMILY ASSOCIATED DOMAIN-CONTAINING PROTEIN"/>
    <property type="match status" value="1"/>
</dbReference>
<feature type="transmembrane region" description="Helical" evidence="8">
    <location>
        <begin position="157"/>
        <end position="176"/>
    </location>
</feature>
<reference evidence="9" key="1">
    <citation type="submission" date="2022-05" db="EMBL/GenBank/DDBJ databases">
        <title>Jatrophihabitans sp. SB3-54 whole genome sequence.</title>
        <authorList>
            <person name="Suh M.K."/>
            <person name="Eom M.K."/>
            <person name="Kim J.S."/>
            <person name="Kim H.S."/>
            <person name="Do H.E."/>
            <person name="Shin Y.K."/>
            <person name="Lee J.-S."/>
        </authorList>
    </citation>
    <scope>NUCLEOTIDE SEQUENCE</scope>
    <source>
        <strain evidence="9">SB3-54</strain>
    </source>
</reference>
<dbReference type="InterPro" id="IPR010290">
    <property type="entry name" value="TM_effector"/>
</dbReference>
<gene>
    <name evidence="9" type="ORF">M6B22_17045</name>
</gene>
<feature type="transmembrane region" description="Helical" evidence="8">
    <location>
        <begin position="182"/>
        <end position="202"/>
    </location>
</feature>
<dbReference type="CDD" id="cd06173">
    <property type="entry name" value="MFS_MefA_like"/>
    <property type="match status" value="1"/>
</dbReference>
<feature type="transmembrane region" description="Helical" evidence="8">
    <location>
        <begin position="125"/>
        <end position="145"/>
    </location>
</feature>
<feature type="transmembrane region" description="Helical" evidence="8">
    <location>
        <begin position="67"/>
        <end position="86"/>
    </location>
</feature>
<dbReference type="PANTHER" id="PTHR23513">
    <property type="entry name" value="INTEGRAL MEMBRANE EFFLUX PROTEIN-RELATED"/>
    <property type="match status" value="1"/>
</dbReference>
<accession>A0ABY7JUL7</accession>
<dbReference type="InterPro" id="IPR036259">
    <property type="entry name" value="MFS_trans_sf"/>
</dbReference>
<evidence type="ECO:0000313" key="10">
    <source>
        <dbReference type="Proteomes" id="UP001164693"/>
    </source>
</evidence>
<evidence type="ECO:0000313" key="9">
    <source>
        <dbReference type="EMBL" id="WAX56228.1"/>
    </source>
</evidence>
<evidence type="ECO:0000256" key="7">
    <source>
        <dbReference type="SAM" id="MobiDB-lite"/>
    </source>
</evidence>
<keyword evidence="3" id="KW-1003">Cell membrane</keyword>
<feature type="transmembrane region" description="Helical" evidence="8">
    <location>
        <begin position="243"/>
        <end position="266"/>
    </location>
</feature>
<keyword evidence="2" id="KW-0813">Transport</keyword>
<sequence length="427" mass="43518">MTGSPSERAPARSDAESSTSAIEESPWQVPDFRTLFAASVASQVATSIGYVAVPLFAVIALHAGAGQVGALATLSTAAFLLIGLPAGSWVDRLQAGSVLAAADFARAVLFASVPVAQLFGVLTFWQLYAVVLLAGCATVFFDVGSQSAIPRFVAHGALLRANGAVAGLIAACNVAGRGAGGAFVQLLGAPVALGVAAANYMGSALRLRALSRGAAGHAPARVRMWPQIAAGLRHVFGDAELRALALTAAISNFGMQIVNTMLPVVFMRELALPGGVLGAFWAAGAAGVLLGARCARRLADALGLGRVLTRLGPCLAPCALGVAHLERGPWLWLAAGGWLLAMFKIGVDNVLGVSLRQQATPARLLGRMTATFRFVLTGALAIGSAASGVIGELAGARAALWVGAAILAVAFVPVTMSPIRMRQSLSI</sequence>
<dbReference type="Gene3D" id="1.20.1250.20">
    <property type="entry name" value="MFS general substrate transporter like domains"/>
    <property type="match status" value="1"/>
</dbReference>
<keyword evidence="4 8" id="KW-0812">Transmembrane</keyword>
<feature type="region of interest" description="Disordered" evidence="7">
    <location>
        <begin position="1"/>
        <end position="25"/>
    </location>
</feature>
<name>A0ABY7JUL7_9ACTN</name>
<evidence type="ECO:0000256" key="1">
    <source>
        <dbReference type="ARBA" id="ARBA00004651"/>
    </source>
</evidence>
<feature type="transmembrane region" description="Helical" evidence="8">
    <location>
        <begin position="272"/>
        <end position="295"/>
    </location>
</feature>
<evidence type="ECO:0000256" key="8">
    <source>
        <dbReference type="SAM" id="Phobius"/>
    </source>
</evidence>
<feature type="transmembrane region" description="Helical" evidence="8">
    <location>
        <begin position="396"/>
        <end position="416"/>
    </location>
</feature>
<evidence type="ECO:0000256" key="6">
    <source>
        <dbReference type="ARBA" id="ARBA00023136"/>
    </source>
</evidence>
<feature type="transmembrane region" description="Helical" evidence="8">
    <location>
        <begin position="35"/>
        <end position="61"/>
    </location>
</feature>